<proteinExistence type="predicted"/>
<evidence type="ECO:0000313" key="4">
    <source>
        <dbReference type="Proteomes" id="UP000740926"/>
    </source>
</evidence>
<keyword evidence="4" id="KW-1185">Reference proteome</keyword>
<evidence type="ECO:0000256" key="1">
    <source>
        <dbReference type="SAM" id="MobiDB-lite"/>
    </source>
</evidence>
<dbReference type="SUPFAM" id="SSF69593">
    <property type="entry name" value="Glycerol-3-phosphate (1)-acyltransferase"/>
    <property type="match status" value="1"/>
</dbReference>
<dbReference type="SMART" id="SM00563">
    <property type="entry name" value="PlsC"/>
    <property type="match status" value="1"/>
</dbReference>
<feature type="compositionally biased region" description="Basic residues" evidence="1">
    <location>
        <begin position="550"/>
        <end position="567"/>
    </location>
</feature>
<reference evidence="3 4" key="1">
    <citation type="journal article" date="2020" name="Microb. Genom.">
        <title>Genetic diversity of clinical and environmental Mucorales isolates obtained from an investigation of mucormycosis cases among solid organ transplant recipients.</title>
        <authorList>
            <person name="Nguyen M.H."/>
            <person name="Kaul D."/>
            <person name="Muto C."/>
            <person name="Cheng S.J."/>
            <person name="Richter R.A."/>
            <person name="Bruno V.M."/>
            <person name="Liu G."/>
            <person name="Beyhan S."/>
            <person name="Sundermann A.J."/>
            <person name="Mounaud S."/>
            <person name="Pasculle A.W."/>
            <person name="Nierman W.C."/>
            <person name="Driscoll E."/>
            <person name="Cumbie R."/>
            <person name="Clancy C.J."/>
            <person name="Dupont C.L."/>
        </authorList>
    </citation>
    <scope>NUCLEOTIDE SEQUENCE [LARGE SCALE GENOMIC DNA]</scope>
    <source>
        <strain evidence="3 4">GL24</strain>
    </source>
</reference>
<feature type="domain" description="Phospholipid/glycerol acyltransferase" evidence="2">
    <location>
        <begin position="39"/>
        <end position="244"/>
    </location>
</feature>
<dbReference type="Pfam" id="PF01553">
    <property type="entry name" value="Acyltransferase"/>
    <property type="match status" value="1"/>
</dbReference>
<evidence type="ECO:0000259" key="2">
    <source>
        <dbReference type="SMART" id="SM00563"/>
    </source>
</evidence>
<dbReference type="GO" id="GO:0016287">
    <property type="term" value="F:glycerone-phosphate O-acyltransferase activity"/>
    <property type="evidence" value="ECO:0007669"/>
    <property type="project" value="TreeGrafter"/>
</dbReference>
<organism evidence="3 4">
    <name type="scientific">Rhizopus delemar</name>
    <dbReference type="NCBI Taxonomy" id="936053"/>
    <lineage>
        <taxon>Eukaryota</taxon>
        <taxon>Fungi</taxon>
        <taxon>Fungi incertae sedis</taxon>
        <taxon>Mucoromycota</taxon>
        <taxon>Mucoromycotina</taxon>
        <taxon>Mucoromycetes</taxon>
        <taxon>Mucorales</taxon>
        <taxon>Mucorineae</taxon>
        <taxon>Rhizopodaceae</taxon>
        <taxon>Rhizopus</taxon>
    </lineage>
</organism>
<sequence>MAIDAYWGIVNAFRLITDIFFREIRVSCENNVPKEAPCIFIVAPHANQFVDPGMVAISSPHRFAPLMAQSSFKMNIIRPTARAVKTIPVIRPQDLATKGDGTLFYKKDDDLLNLHGKDTHFTQQVGPCDLIVLSKTTKIEVVEVVSDTQLKLKTQLSEEAIQHQLHEDDTTYKVISHVDQSVLYEKVHERLDQGECIVIFPEGGSHDRTEMLPLKAGFAIMALSAMAENENLDVKIVPVGLNYFHPHRFRSRVVVSYGMPISVPREMVESYKAGGPAKREAISKLLDEGYNGLKIVTVNAPKYETMLKTYLSVKRPEKTAGELSSEKQLKLKVPGSNKTYNHYSDFIRESFIDRMLEKPEERGLVAKVARDLNINYRTALRWWNQYKETEEIPYKKSEENSGPKSSFTTKHNEYMQGLLDNDPQLFSDDIMKSLAEQFEGFTISKSQLNNQLRNTMLITIKKPLFEPEIRNSSENMQTRFEWFMKWKSSDLDFTKNCVFIDEAGFHIMRNNWARSKKGSSSIVKRPTTRAITHAIIGAIHSSSVVHVVMKKPPPRKEKKSTSKKKKVNNGAKRSEAEVDEEDPEFEDPNNNKSLKQGTTTAHFVKYMNALLDIMDLDENLKGNYIVMDNASIHKSQPMIRKIERRGYKVMYSPELNPIEQFWGVVKGKMKRDRLLAEENLSGRIADACNDVLISDLYGFCNHSKR</sequence>
<protein>
    <recommendedName>
        <fullName evidence="2">Phospholipid/glycerol acyltransferase domain-containing protein</fullName>
    </recommendedName>
</protein>
<dbReference type="SUPFAM" id="SSF46689">
    <property type="entry name" value="Homeodomain-like"/>
    <property type="match status" value="1"/>
</dbReference>
<dbReference type="Gene3D" id="3.30.420.10">
    <property type="entry name" value="Ribonuclease H-like superfamily/Ribonuclease H"/>
    <property type="match status" value="1"/>
</dbReference>
<dbReference type="InterPro" id="IPR036397">
    <property type="entry name" value="RNaseH_sf"/>
</dbReference>
<gene>
    <name evidence="3" type="ORF">G6F50_011652</name>
</gene>
<feature type="compositionally biased region" description="Acidic residues" evidence="1">
    <location>
        <begin position="577"/>
        <end position="587"/>
    </location>
</feature>
<dbReference type="PANTHER" id="PTHR31605:SF0">
    <property type="entry name" value="GLYCEROL-3-PHOSPHATE O-ACYLTRANSFERASE 1"/>
    <property type="match status" value="1"/>
</dbReference>
<accession>A0A9P6YSI9</accession>
<evidence type="ECO:0000313" key="3">
    <source>
        <dbReference type="EMBL" id="KAG1563796.1"/>
    </source>
</evidence>
<dbReference type="EMBL" id="JAANIU010003087">
    <property type="protein sequence ID" value="KAG1563796.1"/>
    <property type="molecule type" value="Genomic_DNA"/>
</dbReference>
<dbReference type="Pfam" id="PF13358">
    <property type="entry name" value="DDE_3"/>
    <property type="match status" value="1"/>
</dbReference>
<dbReference type="InterPro" id="IPR009057">
    <property type="entry name" value="Homeodomain-like_sf"/>
</dbReference>
<dbReference type="GO" id="GO:0004366">
    <property type="term" value="F:glycerol-3-phosphate O-acyltransferase activity"/>
    <property type="evidence" value="ECO:0007669"/>
    <property type="project" value="TreeGrafter"/>
</dbReference>
<dbReference type="InterPro" id="IPR002123">
    <property type="entry name" value="Plipid/glycerol_acylTrfase"/>
</dbReference>
<dbReference type="InterPro" id="IPR038717">
    <property type="entry name" value="Tc1-like_DDE_dom"/>
</dbReference>
<dbReference type="AlphaFoldDB" id="A0A9P6YSI9"/>
<dbReference type="PANTHER" id="PTHR31605">
    <property type="entry name" value="GLYCEROL-3-PHOSPHATE O-ACYLTRANSFERASE 1"/>
    <property type="match status" value="1"/>
</dbReference>
<dbReference type="CDD" id="cd07992">
    <property type="entry name" value="LPLAT_AAK14816-like"/>
    <property type="match status" value="1"/>
</dbReference>
<dbReference type="GO" id="GO:0008654">
    <property type="term" value="P:phospholipid biosynthetic process"/>
    <property type="evidence" value="ECO:0007669"/>
    <property type="project" value="TreeGrafter"/>
</dbReference>
<dbReference type="Proteomes" id="UP000740926">
    <property type="component" value="Unassembled WGS sequence"/>
</dbReference>
<name>A0A9P6YSI9_9FUNG</name>
<feature type="region of interest" description="Disordered" evidence="1">
    <location>
        <begin position="550"/>
        <end position="596"/>
    </location>
</feature>
<comment type="caution">
    <text evidence="3">The sequence shown here is derived from an EMBL/GenBank/DDBJ whole genome shotgun (WGS) entry which is preliminary data.</text>
</comment>
<dbReference type="InterPro" id="IPR052744">
    <property type="entry name" value="GPAT/DAPAT"/>
</dbReference>
<dbReference type="GO" id="GO:0003676">
    <property type="term" value="F:nucleic acid binding"/>
    <property type="evidence" value="ECO:0007669"/>
    <property type="project" value="InterPro"/>
</dbReference>